<sequence length="45" mass="5107">MDNNKKGKKNKGVEPSVANDQLGENEIDKDMADKYREVGNKKKNK</sequence>
<name>A0A0L6JS57_9FIRM</name>
<feature type="region of interest" description="Disordered" evidence="1">
    <location>
        <begin position="1"/>
        <end position="45"/>
    </location>
</feature>
<feature type="compositionally biased region" description="Basic and acidic residues" evidence="1">
    <location>
        <begin position="26"/>
        <end position="45"/>
    </location>
</feature>
<accession>A0A0L6JS57</accession>
<proteinExistence type="predicted"/>
<dbReference type="Proteomes" id="UP000036923">
    <property type="component" value="Unassembled WGS sequence"/>
</dbReference>
<dbReference type="AlphaFoldDB" id="A0A0L6JS57"/>
<evidence type="ECO:0000256" key="1">
    <source>
        <dbReference type="SAM" id="MobiDB-lite"/>
    </source>
</evidence>
<dbReference type="STRING" id="398512.Bccel_3819"/>
<keyword evidence="3" id="KW-1185">Reference proteome</keyword>
<evidence type="ECO:0000313" key="2">
    <source>
        <dbReference type="EMBL" id="KNY28545.1"/>
    </source>
</evidence>
<dbReference type="EMBL" id="LGTC01000001">
    <property type="protein sequence ID" value="KNY28545.1"/>
    <property type="molecule type" value="Genomic_DNA"/>
</dbReference>
<organism evidence="2 3">
    <name type="scientific">Pseudobacteroides cellulosolvens ATCC 35603 = DSM 2933</name>
    <dbReference type="NCBI Taxonomy" id="398512"/>
    <lineage>
        <taxon>Bacteria</taxon>
        <taxon>Bacillati</taxon>
        <taxon>Bacillota</taxon>
        <taxon>Clostridia</taxon>
        <taxon>Eubacteriales</taxon>
        <taxon>Oscillospiraceae</taxon>
        <taxon>Pseudobacteroides</taxon>
    </lineage>
</organism>
<gene>
    <name evidence="2" type="ORF">Bccel_3819</name>
</gene>
<protein>
    <submittedName>
        <fullName evidence="2">Uncharacterized protein</fullName>
    </submittedName>
</protein>
<reference evidence="3" key="1">
    <citation type="submission" date="2015-07" db="EMBL/GenBank/DDBJ databases">
        <title>Near-Complete Genome Sequence of the Cellulolytic Bacterium Bacteroides (Pseudobacteroides) cellulosolvens ATCC 35603.</title>
        <authorList>
            <person name="Dassa B."/>
            <person name="Utturkar S.M."/>
            <person name="Klingeman D.M."/>
            <person name="Hurt R.A."/>
            <person name="Keller M."/>
            <person name="Xu J."/>
            <person name="Reddy Y.H.K."/>
            <person name="Borovok I."/>
            <person name="Grinberg I.R."/>
            <person name="Lamed R."/>
            <person name="Zhivin O."/>
            <person name="Bayer E.A."/>
            <person name="Brown S.D."/>
        </authorList>
    </citation>
    <scope>NUCLEOTIDE SEQUENCE [LARGE SCALE GENOMIC DNA]</scope>
    <source>
        <strain evidence="3">DSM 2933</strain>
    </source>
</reference>
<dbReference type="RefSeq" id="WP_154673419.1">
    <property type="nucleotide sequence ID" value="NZ_JQKC01000002.1"/>
</dbReference>
<feature type="compositionally biased region" description="Basic residues" evidence="1">
    <location>
        <begin position="1"/>
        <end position="10"/>
    </location>
</feature>
<evidence type="ECO:0000313" key="3">
    <source>
        <dbReference type="Proteomes" id="UP000036923"/>
    </source>
</evidence>
<comment type="caution">
    <text evidence="2">The sequence shown here is derived from an EMBL/GenBank/DDBJ whole genome shotgun (WGS) entry which is preliminary data.</text>
</comment>